<reference evidence="1 2" key="1">
    <citation type="submission" date="2022-06" db="EMBL/GenBank/DDBJ databases">
        <title>Genomic Encyclopedia of Archaeal and Bacterial Type Strains, Phase II (KMG-II): from individual species to whole genera.</title>
        <authorList>
            <person name="Goeker M."/>
        </authorList>
    </citation>
    <scope>NUCLEOTIDE SEQUENCE [LARGE SCALE GENOMIC DNA]</scope>
    <source>
        <strain evidence="1 2">DSM 45037</strain>
    </source>
</reference>
<accession>A0ABT1GYE9</accession>
<evidence type="ECO:0000313" key="2">
    <source>
        <dbReference type="Proteomes" id="UP001205740"/>
    </source>
</evidence>
<dbReference type="Proteomes" id="UP001205740">
    <property type="component" value="Unassembled WGS sequence"/>
</dbReference>
<name>A0ABT1GYE9_9NOCA</name>
<sequence>MTRPITRAVVATIADDHERPRAQGRVGAPVSITRITPDSGAEPHARRYRRLVSDAETDPPADPSRAQAIAFVGHLEALATQLAQQVEALEASAADPLARRRQRLVDDAKQRRLELYETRHHIEALQSRYGLEPCTS</sequence>
<evidence type="ECO:0000313" key="1">
    <source>
        <dbReference type="EMBL" id="MCP2159415.1"/>
    </source>
</evidence>
<proteinExistence type="predicted"/>
<protein>
    <submittedName>
        <fullName evidence="1">Uncharacterized protein</fullName>
    </submittedName>
</protein>
<keyword evidence="2" id="KW-1185">Reference proteome</keyword>
<dbReference type="EMBL" id="JAMTCG010000001">
    <property type="protein sequence ID" value="MCP2159415.1"/>
    <property type="molecule type" value="Genomic_DNA"/>
</dbReference>
<comment type="caution">
    <text evidence="1">The sequence shown here is derived from an EMBL/GenBank/DDBJ whole genome shotgun (WGS) entry which is preliminary data.</text>
</comment>
<gene>
    <name evidence="1" type="ORF">LX12_000579</name>
</gene>
<organism evidence="1 2">
    <name type="scientific">Williamsia serinedens</name>
    <dbReference type="NCBI Taxonomy" id="391736"/>
    <lineage>
        <taxon>Bacteria</taxon>
        <taxon>Bacillati</taxon>
        <taxon>Actinomycetota</taxon>
        <taxon>Actinomycetes</taxon>
        <taxon>Mycobacteriales</taxon>
        <taxon>Nocardiaceae</taxon>
        <taxon>Williamsia</taxon>
    </lineage>
</organism>